<comment type="caution">
    <text evidence="2">The sequence shown here is derived from an EMBL/GenBank/DDBJ whole genome shotgun (WGS) entry which is preliminary data.</text>
</comment>
<keyword evidence="1" id="KW-0472">Membrane</keyword>
<dbReference type="PATRIC" id="fig|1116472.3.peg.2030"/>
<evidence type="ECO:0000313" key="2">
    <source>
        <dbReference type="EMBL" id="ESS72213.1"/>
    </source>
</evidence>
<dbReference type="STRING" id="1116472.MGMO_66c00520"/>
<dbReference type="RefSeq" id="WP_023494791.1">
    <property type="nucleotide sequence ID" value="NZ_AYLO01000064.1"/>
</dbReference>
<keyword evidence="1" id="KW-0812">Transmembrane</keyword>
<keyword evidence="1" id="KW-1133">Transmembrane helix</keyword>
<evidence type="ECO:0000256" key="1">
    <source>
        <dbReference type="SAM" id="Phobius"/>
    </source>
</evidence>
<dbReference type="InterPro" id="IPR018643">
    <property type="entry name" value="DUF2069_membrane"/>
</dbReference>
<dbReference type="AlphaFoldDB" id="V5C633"/>
<organism evidence="2 3">
    <name type="scientific">Methyloglobulus morosus KoM1</name>
    <dbReference type="NCBI Taxonomy" id="1116472"/>
    <lineage>
        <taxon>Bacteria</taxon>
        <taxon>Pseudomonadati</taxon>
        <taxon>Pseudomonadota</taxon>
        <taxon>Gammaproteobacteria</taxon>
        <taxon>Methylococcales</taxon>
        <taxon>Methylococcaceae</taxon>
        <taxon>Methyloglobulus</taxon>
    </lineage>
</organism>
<feature type="transmembrane region" description="Helical" evidence="1">
    <location>
        <begin position="7"/>
        <end position="26"/>
    </location>
</feature>
<evidence type="ECO:0000313" key="3">
    <source>
        <dbReference type="Proteomes" id="UP000017842"/>
    </source>
</evidence>
<feature type="transmembrane region" description="Helical" evidence="1">
    <location>
        <begin position="38"/>
        <end position="57"/>
    </location>
</feature>
<dbReference type="EMBL" id="AYLO01000064">
    <property type="protein sequence ID" value="ESS72213.1"/>
    <property type="molecule type" value="Genomic_DNA"/>
</dbReference>
<sequence>MKIASDFPYRIALVGFFGLFALLMLWNTILTPASELPVAFMLILTITPLLLPMRGFLEGRLKSCAWLAYISLIYFMHGCSEAYANANTRQFALLEILLSLMIFFGATFYIRLSGTRA</sequence>
<name>V5C633_9GAMM</name>
<proteinExistence type="predicted"/>
<keyword evidence="3" id="KW-1185">Reference proteome</keyword>
<gene>
    <name evidence="2" type="ORF">MGMO_66c00520</name>
</gene>
<dbReference type="OrthoDB" id="5569826at2"/>
<dbReference type="Pfam" id="PF09842">
    <property type="entry name" value="DUF2069"/>
    <property type="match status" value="1"/>
</dbReference>
<dbReference type="eggNOG" id="COG3308">
    <property type="taxonomic scope" value="Bacteria"/>
</dbReference>
<feature type="transmembrane region" description="Helical" evidence="1">
    <location>
        <begin position="90"/>
        <end position="110"/>
    </location>
</feature>
<reference evidence="2 3" key="1">
    <citation type="journal article" date="2013" name="Genome Announc.">
        <title>Draft Genome Sequence of the Methanotrophic Gammaproteobacterium Methyloglobulus morosus DSM 22980 Strain KoM1.</title>
        <authorList>
            <person name="Poehlein A."/>
            <person name="Deutzmann J.S."/>
            <person name="Daniel R."/>
            <person name="Simeonova D.D."/>
        </authorList>
    </citation>
    <scope>NUCLEOTIDE SEQUENCE [LARGE SCALE GENOMIC DNA]</scope>
    <source>
        <strain evidence="2 3">KoM1</strain>
    </source>
</reference>
<accession>V5C633</accession>
<feature type="transmembrane region" description="Helical" evidence="1">
    <location>
        <begin position="64"/>
        <end position="84"/>
    </location>
</feature>
<protein>
    <submittedName>
        <fullName evidence="2">Putative membrane protein</fullName>
    </submittedName>
</protein>
<dbReference type="Proteomes" id="UP000017842">
    <property type="component" value="Unassembled WGS sequence"/>
</dbReference>